<feature type="modified residue" description="Phosphohistidine" evidence="12">
    <location>
        <position position="49"/>
    </location>
</feature>
<dbReference type="Gene3D" id="3.40.50.2300">
    <property type="match status" value="1"/>
</dbReference>
<dbReference type="InterPro" id="IPR008207">
    <property type="entry name" value="Sig_transdc_His_kin_Hpt_dom"/>
</dbReference>
<dbReference type="InterPro" id="IPR005467">
    <property type="entry name" value="His_kinase_dom"/>
</dbReference>
<dbReference type="Gene3D" id="2.30.30.40">
    <property type="entry name" value="SH3 Domains"/>
    <property type="match status" value="1"/>
</dbReference>
<dbReference type="EC" id="2.7.13.3" evidence="2"/>
<dbReference type="PANTHER" id="PTHR43395">
    <property type="entry name" value="SENSOR HISTIDINE KINASE CHEA"/>
    <property type="match status" value="1"/>
</dbReference>
<evidence type="ECO:0000256" key="10">
    <source>
        <dbReference type="ARBA" id="ARBA00023012"/>
    </source>
</evidence>
<feature type="region of interest" description="Disordered" evidence="14">
    <location>
        <begin position="283"/>
        <end position="332"/>
    </location>
</feature>
<feature type="compositionally biased region" description="Low complexity" evidence="14">
    <location>
        <begin position="658"/>
        <end position="671"/>
    </location>
</feature>
<evidence type="ECO:0000256" key="11">
    <source>
        <dbReference type="ARBA" id="ARBA00035100"/>
    </source>
</evidence>
<dbReference type="Pfam" id="PF02895">
    <property type="entry name" value="H-kinase_dim"/>
    <property type="match status" value="1"/>
</dbReference>
<dbReference type="SMART" id="SM00073">
    <property type="entry name" value="HPT"/>
    <property type="match status" value="1"/>
</dbReference>
<dbReference type="SMART" id="SM00387">
    <property type="entry name" value="HATPase_c"/>
    <property type="match status" value="1"/>
</dbReference>
<dbReference type="SUPFAM" id="SSF55874">
    <property type="entry name" value="ATPase domain of HSP90 chaperone/DNA topoisomerase II/histidine kinase"/>
    <property type="match status" value="1"/>
</dbReference>
<evidence type="ECO:0000259" key="16">
    <source>
        <dbReference type="PROSITE" id="PS50110"/>
    </source>
</evidence>
<dbReference type="InterPro" id="IPR003594">
    <property type="entry name" value="HATPase_dom"/>
</dbReference>
<dbReference type="Pfam" id="PF01627">
    <property type="entry name" value="Hpt"/>
    <property type="match status" value="1"/>
</dbReference>
<keyword evidence="5 13" id="KW-0597">Phosphoprotein</keyword>
<evidence type="ECO:0000256" key="6">
    <source>
        <dbReference type="ARBA" id="ARBA00022679"/>
    </source>
</evidence>
<accession>A0A975BMS4</accession>
<dbReference type="InterPro" id="IPR036641">
    <property type="entry name" value="HPT_dom_sf"/>
</dbReference>
<dbReference type="PANTHER" id="PTHR43395:SF10">
    <property type="entry name" value="CHEMOTAXIS PROTEIN CHEA"/>
    <property type="match status" value="1"/>
</dbReference>
<evidence type="ECO:0000256" key="3">
    <source>
        <dbReference type="ARBA" id="ARBA00021495"/>
    </source>
</evidence>
<dbReference type="SMART" id="SM00448">
    <property type="entry name" value="REC"/>
    <property type="match status" value="1"/>
</dbReference>
<evidence type="ECO:0000256" key="14">
    <source>
        <dbReference type="SAM" id="MobiDB-lite"/>
    </source>
</evidence>
<evidence type="ECO:0000256" key="1">
    <source>
        <dbReference type="ARBA" id="ARBA00000085"/>
    </source>
</evidence>
<dbReference type="CDD" id="cd16916">
    <property type="entry name" value="HATPase_CheA-like"/>
    <property type="match status" value="1"/>
</dbReference>
<dbReference type="SMART" id="SM01231">
    <property type="entry name" value="H-kinase_dim"/>
    <property type="match status" value="1"/>
</dbReference>
<dbReference type="Pfam" id="PF01584">
    <property type="entry name" value="CheW"/>
    <property type="match status" value="2"/>
</dbReference>
<organism evidence="19 20">
    <name type="scientific">Desulfonema magnum</name>
    <dbReference type="NCBI Taxonomy" id="45655"/>
    <lineage>
        <taxon>Bacteria</taxon>
        <taxon>Pseudomonadati</taxon>
        <taxon>Thermodesulfobacteriota</taxon>
        <taxon>Desulfobacteria</taxon>
        <taxon>Desulfobacterales</taxon>
        <taxon>Desulfococcaceae</taxon>
        <taxon>Desulfonema</taxon>
    </lineage>
</organism>
<dbReference type="Pfam" id="PF02518">
    <property type="entry name" value="HATPase_c"/>
    <property type="match status" value="1"/>
</dbReference>
<dbReference type="SMART" id="SM00260">
    <property type="entry name" value="CheW"/>
    <property type="match status" value="1"/>
</dbReference>
<feature type="domain" description="Response regulatory" evidence="16">
    <location>
        <begin position="932"/>
        <end position="1048"/>
    </location>
</feature>
<dbReference type="PROSITE" id="PS50110">
    <property type="entry name" value="RESPONSE_REGULATORY"/>
    <property type="match status" value="1"/>
</dbReference>
<dbReference type="KEGG" id="dmm:dnm_044630"/>
<evidence type="ECO:0000256" key="9">
    <source>
        <dbReference type="ARBA" id="ARBA00022840"/>
    </source>
</evidence>
<evidence type="ECO:0000313" key="20">
    <source>
        <dbReference type="Proteomes" id="UP000663722"/>
    </source>
</evidence>
<evidence type="ECO:0000259" key="15">
    <source>
        <dbReference type="PROSITE" id="PS50109"/>
    </source>
</evidence>
<feature type="domain" description="HPt" evidence="18">
    <location>
        <begin position="1"/>
        <end position="106"/>
    </location>
</feature>
<comment type="catalytic activity">
    <reaction evidence="1">
        <text>ATP + protein L-histidine = ADP + protein N-phospho-L-histidine.</text>
        <dbReference type="EC" id="2.7.13.3"/>
    </reaction>
</comment>
<dbReference type="PROSITE" id="PS50851">
    <property type="entry name" value="CHEW"/>
    <property type="match status" value="1"/>
</dbReference>
<dbReference type="InterPro" id="IPR051315">
    <property type="entry name" value="Bact_Chemotaxis_CheA"/>
</dbReference>
<keyword evidence="8 19" id="KW-0418">Kinase</keyword>
<dbReference type="PROSITE" id="PS50109">
    <property type="entry name" value="HIS_KIN"/>
    <property type="match status" value="1"/>
</dbReference>
<evidence type="ECO:0000259" key="17">
    <source>
        <dbReference type="PROSITE" id="PS50851"/>
    </source>
</evidence>
<dbReference type="AlphaFoldDB" id="A0A975BMS4"/>
<dbReference type="Gene3D" id="1.20.120.160">
    <property type="entry name" value="HPT domain"/>
    <property type="match status" value="1"/>
</dbReference>
<proteinExistence type="predicted"/>
<keyword evidence="10" id="KW-0902">Two-component regulatory system</keyword>
<dbReference type="PROSITE" id="PS50894">
    <property type="entry name" value="HPT"/>
    <property type="match status" value="1"/>
</dbReference>
<feature type="modified residue" description="4-aspartylphosphate" evidence="13">
    <location>
        <position position="981"/>
    </location>
</feature>
<name>A0A975BMS4_9BACT</name>
<keyword evidence="20" id="KW-1185">Reference proteome</keyword>
<sequence>MSDYDELLPVFIEESQQHLQTIEPDILAIEHSSGAVDSATINRIFRGVHSIKGASGFFGLQNIGKLSHVIENSLVLLRDGKTEPSSEFTDVLLKGVDALRTMVDNVGESEQFDIRNELDLLQKLLDNAACPPQTVIVSEMRTDNKGAKTEQKTEEPNKFHVSAGDIEHFISEGLHLYAVKIFLDKDLRQKDRSPYEFINNMESFGYYVDSFLDIRSVTGLSDCLNNDLAFDFLFATTLSPDLVPEGLELPEDRVSVIDLDEFREELQAEKAAALESQISNLKSQISAPGPESEPDRDKTSDASSQIDDPPRSETAALSNKTDEPDKTDIPVIPREVQTEEKIRVGVNFLNELVNLAGELVLGRNQLMQAALPLVRNTPGLNPVLQHISRVTSEMQEKIMQMRMQTISVIFVKFHRFVRTLAKNYNKEIKLVTSGEDVELDKSIIEGLSDPLTHLIRNSVDHGIELPEEREKAGKPRYGTIELKAYHQGGQVHLVVSDDGKGVDGKFVAQKALDKGLVRQDQLDSMNEKERVRLIFRPGFSTVEKVTDLSGRGVGMDVVRTNIEHLGGTVNIVTKVGKGTTIKLVLPLTLAIVSGLLIKAHNQCFILPEVDIDELVRVKPDEIATRIDVLQDSKVLRLRDMLLPLVDLNQILGLEGKRSQASGGQEQESQGAKANLKRENSQSPILKFQSEKPLRILVIKHGISRFGLIVDSIESTEEIVVKPLPRYLKKMKCFSGVCILGNGEVSLILDVAGILKKAAIRHLDETKEVMKPKETVLEAEAQTLLLFDNNTQERFALPLELISRIERVPASKIERIKDKQFLQYQNKKLRLIFLENYLPVCKPERSSEDIIGIIVPKQTKHPLGIVMNRVINTLNAVVDLDTTAIMAPGLFGSAVLDGKITLFPDIYRIFELAAPEWYKTEKAIRTNSDRKYRVLLVDDTPFFRMVESEYLTSAGYEVIQAENGKKAMQILEEESVDAVILDIVMPKMDGWKTIRAIRADDQLKRLPVMAVTSLDSEGLSQEGLKAGFTEWELKLDKIRLIEKLSAMLNASVND</sequence>
<evidence type="ECO:0000256" key="5">
    <source>
        <dbReference type="ARBA" id="ARBA00022553"/>
    </source>
</evidence>
<dbReference type="GO" id="GO:0006935">
    <property type="term" value="P:chemotaxis"/>
    <property type="evidence" value="ECO:0007669"/>
    <property type="project" value="InterPro"/>
</dbReference>
<dbReference type="RefSeq" id="WP_207683193.1">
    <property type="nucleotide sequence ID" value="NZ_CP061800.1"/>
</dbReference>
<dbReference type="InterPro" id="IPR036890">
    <property type="entry name" value="HATPase_C_sf"/>
</dbReference>
<feature type="domain" description="CheW-like" evidence="17">
    <location>
        <begin position="591"/>
        <end position="759"/>
    </location>
</feature>
<dbReference type="CDD" id="cd00088">
    <property type="entry name" value="HPT"/>
    <property type="match status" value="1"/>
</dbReference>
<evidence type="ECO:0000256" key="12">
    <source>
        <dbReference type="PROSITE-ProRule" id="PRU00110"/>
    </source>
</evidence>
<dbReference type="GO" id="GO:0000155">
    <property type="term" value="F:phosphorelay sensor kinase activity"/>
    <property type="evidence" value="ECO:0007669"/>
    <property type="project" value="InterPro"/>
</dbReference>
<dbReference type="Gene3D" id="3.30.565.10">
    <property type="entry name" value="Histidine kinase-like ATPase, C-terminal domain"/>
    <property type="match status" value="1"/>
</dbReference>
<dbReference type="Proteomes" id="UP000663722">
    <property type="component" value="Chromosome"/>
</dbReference>
<dbReference type="InterPro" id="IPR036097">
    <property type="entry name" value="HisK_dim/P_sf"/>
</dbReference>
<dbReference type="InterPro" id="IPR011006">
    <property type="entry name" value="CheY-like_superfamily"/>
</dbReference>
<dbReference type="EMBL" id="CP061800">
    <property type="protein sequence ID" value="QTA88417.1"/>
    <property type="molecule type" value="Genomic_DNA"/>
</dbReference>
<evidence type="ECO:0000256" key="2">
    <source>
        <dbReference type="ARBA" id="ARBA00012438"/>
    </source>
</evidence>
<keyword evidence="7" id="KW-0547">Nucleotide-binding</keyword>
<keyword evidence="9" id="KW-0067">ATP-binding</keyword>
<dbReference type="Pfam" id="PF00072">
    <property type="entry name" value="Response_reg"/>
    <property type="match status" value="1"/>
</dbReference>
<dbReference type="InterPro" id="IPR036061">
    <property type="entry name" value="CheW-like_dom_sf"/>
</dbReference>
<dbReference type="InterPro" id="IPR037006">
    <property type="entry name" value="CheA-like_homodim_sf"/>
</dbReference>
<reference evidence="19" key="1">
    <citation type="journal article" date="2021" name="Microb. Physiol.">
        <title>Proteogenomic Insights into the Physiology of Marine, Sulfate-Reducing, Filamentous Desulfonema limicola and Desulfonema magnum.</title>
        <authorList>
            <person name="Schnaars V."/>
            <person name="Wohlbrand L."/>
            <person name="Scheve S."/>
            <person name="Hinrichs C."/>
            <person name="Reinhardt R."/>
            <person name="Rabus R."/>
        </authorList>
    </citation>
    <scope>NUCLEOTIDE SEQUENCE</scope>
    <source>
        <strain evidence="19">4be13</strain>
    </source>
</reference>
<dbReference type="InterPro" id="IPR001789">
    <property type="entry name" value="Sig_transdc_resp-reg_receiver"/>
</dbReference>
<evidence type="ECO:0000259" key="18">
    <source>
        <dbReference type="PROSITE" id="PS50894"/>
    </source>
</evidence>
<dbReference type="InterPro" id="IPR004105">
    <property type="entry name" value="CheA-like_dim"/>
</dbReference>
<gene>
    <name evidence="19" type="ORF">dnm_044630</name>
</gene>
<dbReference type="InterPro" id="IPR004358">
    <property type="entry name" value="Sig_transdc_His_kin-like_C"/>
</dbReference>
<evidence type="ECO:0000256" key="13">
    <source>
        <dbReference type="PROSITE-ProRule" id="PRU00169"/>
    </source>
</evidence>
<evidence type="ECO:0000256" key="8">
    <source>
        <dbReference type="ARBA" id="ARBA00022777"/>
    </source>
</evidence>
<keyword evidence="6" id="KW-0808">Transferase</keyword>
<dbReference type="Gene3D" id="1.10.287.560">
    <property type="entry name" value="Histidine kinase CheA-like, homodimeric domain"/>
    <property type="match status" value="1"/>
</dbReference>
<feature type="domain" description="Histidine kinase" evidence="15">
    <location>
        <begin position="385"/>
        <end position="589"/>
    </location>
</feature>
<dbReference type="SUPFAM" id="SSF50341">
    <property type="entry name" value="CheW-like"/>
    <property type="match status" value="2"/>
</dbReference>
<feature type="region of interest" description="Disordered" evidence="14">
    <location>
        <begin position="658"/>
        <end position="677"/>
    </location>
</feature>
<dbReference type="PRINTS" id="PR00344">
    <property type="entry name" value="BCTRLSENSOR"/>
</dbReference>
<comment type="function">
    <text evidence="11">Involved in the transmission of sensory signals from the chemoreceptors to the flagellar motors. CheA is autophosphorylated; it can transfer its phosphate group to either CheB or CheY.</text>
</comment>
<evidence type="ECO:0000256" key="7">
    <source>
        <dbReference type="ARBA" id="ARBA00022741"/>
    </source>
</evidence>
<evidence type="ECO:0000313" key="19">
    <source>
        <dbReference type="EMBL" id="QTA88417.1"/>
    </source>
</evidence>
<dbReference type="GO" id="GO:0005737">
    <property type="term" value="C:cytoplasm"/>
    <property type="evidence" value="ECO:0007669"/>
    <property type="project" value="InterPro"/>
</dbReference>
<dbReference type="InterPro" id="IPR002545">
    <property type="entry name" value="CheW-lke_dom"/>
</dbReference>
<protein>
    <recommendedName>
        <fullName evidence="3">Chemotaxis protein CheA</fullName>
        <ecNumber evidence="2">2.7.13.3</ecNumber>
    </recommendedName>
</protein>
<keyword evidence="4" id="KW-0145">Chemotaxis</keyword>
<dbReference type="SUPFAM" id="SSF52172">
    <property type="entry name" value="CheY-like"/>
    <property type="match status" value="1"/>
</dbReference>
<evidence type="ECO:0000256" key="4">
    <source>
        <dbReference type="ARBA" id="ARBA00022500"/>
    </source>
</evidence>
<dbReference type="SUPFAM" id="SSF47226">
    <property type="entry name" value="Histidine-containing phosphotransfer domain, HPT domain"/>
    <property type="match status" value="1"/>
</dbReference>
<dbReference type="FunFam" id="3.30.565.10:FF:000016">
    <property type="entry name" value="Chemotaxis protein CheA, putative"/>
    <property type="match status" value="1"/>
</dbReference>
<dbReference type="CDD" id="cd17546">
    <property type="entry name" value="REC_hyHK_CKI1_RcsC-like"/>
    <property type="match status" value="1"/>
</dbReference>
<dbReference type="SUPFAM" id="SSF47384">
    <property type="entry name" value="Homodimeric domain of signal transducing histidine kinase"/>
    <property type="match status" value="1"/>
</dbReference>